<evidence type="ECO:0000313" key="7">
    <source>
        <dbReference type="Proteomes" id="UP000604066"/>
    </source>
</evidence>
<feature type="domain" description="HTH crp-type" evidence="5">
    <location>
        <begin position="139"/>
        <end position="212"/>
    </location>
</feature>
<organism evidence="6 7">
    <name type="scientific">Carboxydothermus ferrireducens DSM 11255</name>
    <dbReference type="NCBI Taxonomy" id="1119529"/>
    <lineage>
        <taxon>Bacteria</taxon>
        <taxon>Bacillati</taxon>
        <taxon>Bacillota</taxon>
        <taxon>Clostridia</taxon>
        <taxon>Thermoanaerobacterales</taxon>
        <taxon>Thermoanaerobacteraceae</taxon>
        <taxon>Carboxydothermus</taxon>
    </lineage>
</organism>
<dbReference type="InterPro" id="IPR018490">
    <property type="entry name" value="cNMP-bd_dom_sf"/>
</dbReference>
<dbReference type="RefSeq" id="WP_028051786.1">
    <property type="nucleotide sequence ID" value="NZ_ATYG01000009.1"/>
</dbReference>
<keyword evidence="2" id="KW-0238">DNA-binding</keyword>
<dbReference type="PANTHER" id="PTHR24567:SF26">
    <property type="entry name" value="REGULATORY PROTEIN YEIL"/>
    <property type="match status" value="1"/>
</dbReference>
<dbReference type="CDD" id="cd00038">
    <property type="entry name" value="CAP_ED"/>
    <property type="match status" value="1"/>
</dbReference>
<dbReference type="PANTHER" id="PTHR24567">
    <property type="entry name" value="CRP FAMILY TRANSCRIPTIONAL REGULATORY PROTEIN"/>
    <property type="match status" value="1"/>
</dbReference>
<evidence type="ECO:0000259" key="4">
    <source>
        <dbReference type="PROSITE" id="PS50042"/>
    </source>
</evidence>
<proteinExistence type="predicted"/>
<dbReference type="EMBL" id="JACCBS010000002">
    <property type="protein sequence ID" value="NYE57494.1"/>
    <property type="molecule type" value="Genomic_DNA"/>
</dbReference>
<accession>A0ABX2R8J4</accession>
<dbReference type="Pfam" id="PF13545">
    <property type="entry name" value="HTH_Crp_2"/>
    <property type="match status" value="1"/>
</dbReference>
<feature type="domain" description="Cyclic nucleotide-binding" evidence="4">
    <location>
        <begin position="12"/>
        <end position="81"/>
    </location>
</feature>
<evidence type="ECO:0000256" key="2">
    <source>
        <dbReference type="ARBA" id="ARBA00023125"/>
    </source>
</evidence>
<evidence type="ECO:0000256" key="3">
    <source>
        <dbReference type="ARBA" id="ARBA00023163"/>
    </source>
</evidence>
<evidence type="ECO:0000313" key="6">
    <source>
        <dbReference type="EMBL" id="NYE57494.1"/>
    </source>
</evidence>
<name>A0ABX2R8J4_9THEO</name>
<dbReference type="PROSITE" id="PS50042">
    <property type="entry name" value="CNMP_BINDING_3"/>
    <property type="match status" value="1"/>
</dbReference>
<dbReference type="InterPro" id="IPR036388">
    <property type="entry name" value="WH-like_DNA-bd_sf"/>
</dbReference>
<gene>
    <name evidence="6" type="ORF">HDG70_001209</name>
</gene>
<reference evidence="6 7" key="1">
    <citation type="submission" date="2020-07" db="EMBL/GenBank/DDBJ databases">
        <title>Genomic Encyclopedia of Type Strains, Phase III (KMG-III): the genomes of soil and plant-associated and newly described type strains.</title>
        <authorList>
            <person name="Whitman W."/>
        </authorList>
    </citation>
    <scope>NUCLEOTIDE SEQUENCE [LARGE SCALE GENOMIC DNA]</scope>
    <source>
        <strain evidence="6 7">DSM 11255</strain>
    </source>
</reference>
<dbReference type="InterPro" id="IPR014710">
    <property type="entry name" value="RmlC-like_jellyroll"/>
</dbReference>
<dbReference type="InterPro" id="IPR000595">
    <property type="entry name" value="cNMP-bd_dom"/>
</dbReference>
<dbReference type="InterPro" id="IPR050397">
    <property type="entry name" value="Env_Response_Regulators"/>
</dbReference>
<dbReference type="Gene3D" id="2.60.120.10">
    <property type="entry name" value="Jelly Rolls"/>
    <property type="match status" value="1"/>
</dbReference>
<comment type="caution">
    <text evidence="6">The sequence shown here is derived from an EMBL/GenBank/DDBJ whole genome shotgun (WGS) entry which is preliminary data.</text>
</comment>
<keyword evidence="3" id="KW-0804">Transcription</keyword>
<dbReference type="SMART" id="SM00100">
    <property type="entry name" value="cNMP"/>
    <property type="match status" value="1"/>
</dbReference>
<dbReference type="Proteomes" id="UP000604066">
    <property type="component" value="Unassembled WGS sequence"/>
</dbReference>
<dbReference type="InterPro" id="IPR012318">
    <property type="entry name" value="HTH_CRP"/>
</dbReference>
<dbReference type="Gene3D" id="1.10.10.10">
    <property type="entry name" value="Winged helix-like DNA-binding domain superfamily/Winged helix DNA-binding domain"/>
    <property type="match status" value="1"/>
</dbReference>
<protein>
    <submittedName>
        <fullName evidence="6">CRP-like cAMP-binding protein</fullName>
    </submittedName>
</protein>
<dbReference type="SMART" id="SM00419">
    <property type="entry name" value="HTH_CRP"/>
    <property type="match status" value="1"/>
</dbReference>
<dbReference type="InterPro" id="IPR036390">
    <property type="entry name" value="WH_DNA-bd_sf"/>
</dbReference>
<sequence length="223" mass="25622">MRSFGLITNNKLLGELSLDQLKEFIPSFKEIYLKKKEIAFSPGIYPNDIFLVTKGRIKVFLTYPDGKEFILTILDPGDIFSGHTRAFGQALEDSVMLLMPLDAFRKMLARYPNLMYGLIRVLGDALKHSLDVIEQLVFMEAKIRLANLLYQWTFSRGIHQHDGILVHTGLTREELAYLIGATRQTLTTLLKEFEAQQIITVYRRSILIRDIDALKKVIFQLSL</sequence>
<dbReference type="Pfam" id="PF00027">
    <property type="entry name" value="cNMP_binding"/>
    <property type="match status" value="1"/>
</dbReference>
<dbReference type="SUPFAM" id="SSF51206">
    <property type="entry name" value="cAMP-binding domain-like"/>
    <property type="match status" value="1"/>
</dbReference>
<evidence type="ECO:0000259" key="5">
    <source>
        <dbReference type="PROSITE" id="PS51063"/>
    </source>
</evidence>
<keyword evidence="7" id="KW-1185">Reference proteome</keyword>
<dbReference type="SUPFAM" id="SSF46785">
    <property type="entry name" value="Winged helix' DNA-binding domain"/>
    <property type="match status" value="1"/>
</dbReference>
<dbReference type="PROSITE" id="PS51063">
    <property type="entry name" value="HTH_CRP_2"/>
    <property type="match status" value="1"/>
</dbReference>
<evidence type="ECO:0000256" key="1">
    <source>
        <dbReference type="ARBA" id="ARBA00023015"/>
    </source>
</evidence>
<keyword evidence="1" id="KW-0805">Transcription regulation</keyword>